<dbReference type="PROSITE" id="PS51257">
    <property type="entry name" value="PROKAR_LIPOPROTEIN"/>
    <property type="match status" value="1"/>
</dbReference>
<dbReference type="EMBL" id="CP040331">
    <property type="protein sequence ID" value="QCS44688.1"/>
    <property type="molecule type" value="Genomic_DNA"/>
</dbReference>
<dbReference type="Proteomes" id="UP000302218">
    <property type="component" value="Plasmid pNVE500"/>
</dbReference>
<evidence type="ECO:0000256" key="1">
    <source>
        <dbReference type="SAM" id="MobiDB-lite"/>
    </source>
</evidence>
<dbReference type="GeneID" id="40267713"/>
<organism evidence="2 3">
    <name type="scientific">Natrinema versiforme</name>
    <dbReference type="NCBI Taxonomy" id="88724"/>
    <lineage>
        <taxon>Archaea</taxon>
        <taxon>Methanobacteriati</taxon>
        <taxon>Methanobacteriota</taxon>
        <taxon>Stenosarchaea group</taxon>
        <taxon>Halobacteria</taxon>
        <taxon>Halobacteriales</taxon>
        <taxon>Natrialbaceae</taxon>
        <taxon>Natrinema</taxon>
    </lineage>
</organism>
<protein>
    <submittedName>
        <fullName evidence="2">Uncharacterized protein</fullName>
    </submittedName>
</protein>
<evidence type="ECO:0000313" key="3">
    <source>
        <dbReference type="Proteomes" id="UP000302218"/>
    </source>
</evidence>
<evidence type="ECO:0000313" key="2">
    <source>
        <dbReference type="EMBL" id="QCS44688.1"/>
    </source>
</evidence>
<gene>
    <name evidence="2" type="ORF">FEJ81_20525</name>
</gene>
<name>A0A4P8WM87_9EURY</name>
<geneLocation type="plasmid" evidence="3">
    <name>pnve500</name>
</geneLocation>
<dbReference type="OrthoDB" id="380290at2157"/>
<reference evidence="3" key="1">
    <citation type="submission" date="2019-05" db="EMBL/GenBank/DDBJ databases">
        <title>Genome sequence and methylation pattern of the halophilic Archaeon Natrinema versiforme BOL5-4.</title>
        <authorList>
            <person name="DasSarma P."/>
            <person name="Anton B.P."/>
            <person name="DasSarma S.L."/>
            <person name="Martinez F.L."/>
            <person name="Guzman D."/>
            <person name="Roberts R.J."/>
            <person name="DasSarma S."/>
        </authorList>
    </citation>
    <scope>NUCLEOTIDE SEQUENCE [LARGE SCALE GENOMIC DNA]</scope>
    <source>
        <strain evidence="3">BOL5-4</strain>
        <plasmid evidence="3">pnve500</plasmid>
    </source>
</reference>
<dbReference type="AlphaFoldDB" id="A0A4P8WM87"/>
<accession>A0A4P8WM87</accession>
<feature type="region of interest" description="Disordered" evidence="1">
    <location>
        <begin position="21"/>
        <end position="43"/>
    </location>
</feature>
<sequence>MNPTRRETIAAIGLAGLAGCTSSDSNGNDEASAEEPIEVGDSGGGVSIVRHHFEYTPDLGPELFLTIRNTRDAAIEGGEVFCRVYDGDALAGETYGTISMSPNETTELDLLFTDVQTDGSELGSTTHYEIIVDAPYKNGVTDEIQKEFDQPVKFGESTDEE</sequence>
<keyword evidence="2" id="KW-0614">Plasmid</keyword>
<proteinExistence type="predicted"/>
<dbReference type="KEGG" id="nvr:FEJ81_20525"/>
<dbReference type="RefSeq" id="WP_175416511.1">
    <property type="nucleotide sequence ID" value="NZ_CP040331.1"/>
</dbReference>